<keyword evidence="8" id="KW-1185">Reference proteome</keyword>
<keyword evidence="3" id="KW-0677">Repeat</keyword>
<organism evidence="7 8">
    <name type="scientific">Candida oxycetoniae</name>
    <dbReference type="NCBI Taxonomy" id="497107"/>
    <lineage>
        <taxon>Eukaryota</taxon>
        <taxon>Fungi</taxon>
        <taxon>Dikarya</taxon>
        <taxon>Ascomycota</taxon>
        <taxon>Saccharomycotina</taxon>
        <taxon>Pichiomycetes</taxon>
        <taxon>Debaryomycetaceae</taxon>
        <taxon>Candida/Lodderomyces clade</taxon>
        <taxon>Candida</taxon>
    </lineage>
</organism>
<evidence type="ECO:0000313" key="8">
    <source>
        <dbReference type="Proteomes" id="UP001202479"/>
    </source>
</evidence>
<sequence length="240" mass="27478">MRLTVQQVQEAPLILNPEHKVTLVLRDLRLTDVTNIAGMRLDKYQVLDLSNNELIVLGKLSDRFEELEVLLLANNNITYVDDEFCVANKFGCLRSISFMNNNIYKFQQNFVAAFDKVENLVLIGNPITKHFDYRLFMIWLVPSLRVLDFKKVKLAERSAASKLFGTLEEPFNEKAKRMFDLELDIEAKGKHIAPPSDKQMSAVVKKLSKSDKEALMKRLKSATSIEEVESIEQLIKTGDI</sequence>
<proteinExistence type="inferred from homology"/>
<reference evidence="7" key="1">
    <citation type="journal article" date="2022" name="DNA Res.">
        <title>Genome analysis of five recently described species of the CUG-Ser clade uncovers Candida theae as a new hybrid lineage with pathogenic potential in the Candida parapsilosis species complex.</title>
        <authorList>
            <person name="Mixao V."/>
            <person name="Del Olmo V."/>
            <person name="Hegedusova E."/>
            <person name="Saus E."/>
            <person name="Pryszcz L."/>
            <person name="Cillingova A."/>
            <person name="Nosek J."/>
            <person name="Gabaldon T."/>
        </authorList>
    </citation>
    <scope>NUCLEOTIDE SEQUENCE</scope>
    <source>
        <strain evidence="7">CBS 10844</strain>
    </source>
</reference>
<dbReference type="EMBL" id="JAHUZD010000022">
    <property type="protein sequence ID" value="KAI3406628.2"/>
    <property type="molecule type" value="Genomic_DNA"/>
</dbReference>
<evidence type="ECO:0000256" key="2">
    <source>
        <dbReference type="ARBA" id="ARBA00022614"/>
    </source>
</evidence>
<dbReference type="PANTHER" id="PTHR10552">
    <property type="entry name" value="U2 SMALL NUCLEAR RIBONUCLEOPROTEIN A"/>
    <property type="match status" value="1"/>
</dbReference>
<name>A0AAI9T0J7_9ASCO</name>
<evidence type="ECO:0000256" key="3">
    <source>
        <dbReference type="ARBA" id="ARBA00022737"/>
    </source>
</evidence>
<dbReference type="GO" id="GO:0005686">
    <property type="term" value="C:U2 snRNP"/>
    <property type="evidence" value="ECO:0007669"/>
    <property type="project" value="TreeGrafter"/>
</dbReference>
<evidence type="ECO:0000256" key="6">
    <source>
        <dbReference type="ARBA" id="ARBA00024238"/>
    </source>
</evidence>
<dbReference type="Proteomes" id="UP001202479">
    <property type="component" value="Unassembled WGS sequence"/>
</dbReference>
<comment type="subcellular location">
    <subcellularLocation>
        <location evidence="1">Nucleus</location>
    </subcellularLocation>
</comment>
<dbReference type="GeneID" id="73378091"/>
<gene>
    <name evidence="7" type="ORF">KGF56_000474</name>
</gene>
<dbReference type="AlphaFoldDB" id="A0AAI9T0J7"/>
<dbReference type="GO" id="GO:0000398">
    <property type="term" value="P:mRNA splicing, via spliceosome"/>
    <property type="evidence" value="ECO:0007669"/>
    <property type="project" value="InterPro"/>
</dbReference>
<dbReference type="Pfam" id="PF14580">
    <property type="entry name" value="LRR_9"/>
    <property type="match status" value="1"/>
</dbReference>
<dbReference type="Gene3D" id="3.80.10.10">
    <property type="entry name" value="Ribonuclease Inhibitor"/>
    <property type="match status" value="1"/>
</dbReference>
<evidence type="ECO:0000256" key="4">
    <source>
        <dbReference type="ARBA" id="ARBA00023242"/>
    </source>
</evidence>
<comment type="caution">
    <text evidence="7">The sequence shown here is derived from an EMBL/GenBank/DDBJ whole genome shotgun (WGS) entry which is preliminary data.</text>
</comment>
<dbReference type="PANTHER" id="PTHR10552:SF6">
    <property type="entry name" value="U2 SMALL NUCLEAR RIBONUCLEOPROTEIN A"/>
    <property type="match status" value="1"/>
</dbReference>
<dbReference type="InterPro" id="IPR032675">
    <property type="entry name" value="LRR_dom_sf"/>
</dbReference>
<evidence type="ECO:0000256" key="1">
    <source>
        <dbReference type="ARBA" id="ARBA00004123"/>
    </source>
</evidence>
<dbReference type="RefSeq" id="XP_049182373.1">
    <property type="nucleotide sequence ID" value="XM_049326190.1"/>
</dbReference>
<keyword evidence="4" id="KW-0539">Nucleus</keyword>
<evidence type="ECO:0000256" key="5">
    <source>
        <dbReference type="ARBA" id="ARBA00024196"/>
    </source>
</evidence>
<protein>
    <recommendedName>
        <fullName evidence="6">U2 small nuclear ribonucleoprotein A'</fullName>
    </recommendedName>
</protein>
<dbReference type="GO" id="GO:0030620">
    <property type="term" value="F:U2 snRNA binding"/>
    <property type="evidence" value="ECO:0007669"/>
    <property type="project" value="InterPro"/>
</dbReference>
<dbReference type="InterPro" id="IPR044640">
    <property type="entry name" value="RU2A"/>
</dbReference>
<accession>A0AAI9T0J7</accession>
<comment type="similarity">
    <text evidence="5">Belongs to the U2 small nuclear ribonucleoprotein A family.</text>
</comment>
<keyword evidence="2" id="KW-0433">Leucine-rich repeat</keyword>
<evidence type="ECO:0000313" key="7">
    <source>
        <dbReference type="EMBL" id="KAI3406628.2"/>
    </source>
</evidence>
<dbReference type="SUPFAM" id="SSF52058">
    <property type="entry name" value="L domain-like"/>
    <property type="match status" value="1"/>
</dbReference>